<dbReference type="EMBL" id="LZZM01000213">
    <property type="protein sequence ID" value="OOM73578.1"/>
    <property type="molecule type" value="Genomic_DNA"/>
</dbReference>
<evidence type="ECO:0000313" key="3">
    <source>
        <dbReference type="Proteomes" id="UP000190890"/>
    </source>
</evidence>
<organism evidence="2 3">
    <name type="scientific">Clostridium puniceum</name>
    <dbReference type="NCBI Taxonomy" id="29367"/>
    <lineage>
        <taxon>Bacteria</taxon>
        <taxon>Bacillati</taxon>
        <taxon>Bacillota</taxon>
        <taxon>Clostridia</taxon>
        <taxon>Eubacteriales</taxon>
        <taxon>Clostridiaceae</taxon>
        <taxon>Clostridium</taxon>
    </lineage>
</organism>
<comment type="caution">
    <text evidence="2">The sequence shown here is derived from an EMBL/GenBank/DDBJ whole genome shotgun (WGS) entry which is preliminary data.</text>
</comment>
<feature type="transmembrane region" description="Helical" evidence="1">
    <location>
        <begin position="58"/>
        <end position="77"/>
    </location>
</feature>
<proteinExistence type="predicted"/>
<keyword evidence="3" id="KW-1185">Reference proteome</keyword>
<sequence length="104" mass="11946">MISRINFRSEGADNYPKKFVDPKKAAAYEDIHWVRIHEDGNIENIDIGGQEMKKIIKVIVRILISIAIIILMPIIILEIQVNYVKMQIDTTNGPMQKLVKNEVT</sequence>
<dbReference type="Proteomes" id="UP000190890">
    <property type="component" value="Unassembled WGS sequence"/>
</dbReference>
<accession>A0A1S8T7A5</accession>
<reference evidence="2 3" key="1">
    <citation type="submission" date="2016-05" db="EMBL/GenBank/DDBJ databases">
        <title>Microbial solvent formation.</title>
        <authorList>
            <person name="Poehlein A."/>
            <person name="Montoya Solano J.D."/>
            <person name="Flitsch S."/>
            <person name="Krabben P."/>
            <person name="Duerre P."/>
            <person name="Daniel R."/>
        </authorList>
    </citation>
    <scope>NUCLEOTIDE SEQUENCE [LARGE SCALE GENOMIC DNA]</scope>
    <source>
        <strain evidence="2 3">DSM 2619</strain>
    </source>
</reference>
<evidence type="ECO:0000313" key="2">
    <source>
        <dbReference type="EMBL" id="OOM73578.1"/>
    </source>
</evidence>
<protein>
    <submittedName>
        <fullName evidence="2">Uncharacterized protein</fullName>
    </submittedName>
</protein>
<dbReference type="RefSeq" id="WP_077849406.1">
    <property type="nucleotide sequence ID" value="NZ_LZZM01000213.1"/>
</dbReference>
<keyword evidence="1" id="KW-0812">Transmembrane</keyword>
<keyword evidence="1" id="KW-0472">Membrane</keyword>
<name>A0A1S8T7A5_9CLOT</name>
<dbReference type="AlphaFoldDB" id="A0A1S8T7A5"/>
<dbReference type="STRING" id="29367.CLPUN_44740"/>
<gene>
    <name evidence="2" type="ORF">CLPUN_44740</name>
</gene>
<evidence type="ECO:0000256" key="1">
    <source>
        <dbReference type="SAM" id="Phobius"/>
    </source>
</evidence>
<keyword evidence="1" id="KW-1133">Transmembrane helix</keyword>